<organism evidence="1">
    <name type="scientific">Pseudogymnoascus destructans</name>
    <dbReference type="NCBI Taxonomy" id="655981"/>
    <lineage>
        <taxon>Eukaryota</taxon>
        <taxon>Fungi</taxon>
        <taxon>Dikarya</taxon>
        <taxon>Ascomycota</taxon>
        <taxon>Pezizomycotina</taxon>
        <taxon>Leotiomycetes</taxon>
        <taxon>Thelebolales</taxon>
        <taxon>Thelebolaceae</taxon>
        <taxon>Pseudogymnoascus</taxon>
    </lineage>
</organism>
<proteinExistence type="predicted"/>
<dbReference type="AlphaFoldDB" id="A0A177A6K4"/>
<dbReference type="Pfam" id="PF07426">
    <property type="entry name" value="Dynactin_p22"/>
    <property type="match status" value="1"/>
</dbReference>
<dbReference type="eggNOG" id="ENOG502S5XV">
    <property type="taxonomic scope" value="Eukaryota"/>
</dbReference>
<name>A0A177A6K4_9PEZI</name>
<dbReference type="RefSeq" id="XP_024322055.1">
    <property type="nucleotide sequence ID" value="XM_024470692.1"/>
</dbReference>
<dbReference type="GO" id="GO:0061640">
    <property type="term" value="P:cytoskeleton-dependent cytokinesis"/>
    <property type="evidence" value="ECO:0007669"/>
    <property type="project" value="InterPro"/>
</dbReference>
<sequence>MDHDADDAARLTLDLLEARLRQAEYTIYGHLDGNANSLKRKSVAERLHELEKGLDVIAAKSQVAQGLLKLHARHPDLFYSPDSEVPPSLLDLSSKSAIVLSSAASFPLTASSLTSIRDTPIPEAERSAKIMATRPQVSELEALQAAQMKTVASLKERTAAVLQRCYSVDILQSGEHWAEIEGRIDSTEQGIRRAEIARQEEAAG</sequence>
<dbReference type="Proteomes" id="UP000077154">
    <property type="component" value="Unassembled WGS sequence"/>
</dbReference>
<dbReference type="GO" id="GO:0005869">
    <property type="term" value="C:dynactin complex"/>
    <property type="evidence" value="ECO:0007669"/>
    <property type="project" value="InterPro"/>
</dbReference>
<dbReference type="VEuPathDB" id="FungiDB:GMDG_01545"/>
<accession>A0A177A6K4</accession>
<gene>
    <name evidence="1" type="ORF">VC83_07114</name>
</gene>
<dbReference type="EMBL" id="KV441402">
    <property type="protein sequence ID" value="OAF56763.1"/>
    <property type="molecule type" value="Genomic_DNA"/>
</dbReference>
<protein>
    <submittedName>
        <fullName evidence="1">Uncharacterized protein</fullName>
    </submittedName>
</protein>
<reference evidence="1" key="1">
    <citation type="submission" date="2016-03" db="EMBL/GenBank/DDBJ databases">
        <title>Updated assembly of Pseudogymnoascus destructans, the fungus causing white-nose syndrome of bats.</title>
        <authorList>
            <person name="Palmer J.M."/>
            <person name="Drees K.P."/>
            <person name="Foster J.T."/>
            <person name="Lindner D.L."/>
        </authorList>
    </citation>
    <scope>NUCLEOTIDE SEQUENCE [LARGE SCALE GENOMIC DNA]</scope>
    <source>
        <strain evidence="1">20631-21</strain>
    </source>
</reference>
<evidence type="ECO:0000313" key="1">
    <source>
        <dbReference type="EMBL" id="OAF56763.1"/>
    </source>
</evidence>
<dbReference type="GeneID" id="36290164"/>
<dbReference type="OrthoDB" id="5403729at2759"/>
<dbReference type="InterPro" id="IPR009991">
    <property type="entry name" value="DCTN3"/>
</dbReference>